<keyword evidence="14" id="KW-0539">Nucleus</keyword>
<protein>
    <recommendedName>
        <fullName evidence="19">KASH domain-containing protein</fullName>
    </recommendedName>
</protein>
<evidence type="ECO:0000256" key="4">
    <source>
        <dbReference type="ARBA" id="ARBA00022490"/>
    </source>
</evidence>
<dbReference type="GO" id="GO:0003779">
    <property type="term" value="F:actin binding"/>
    <property type="evidence" value="ECO:0007669"/>
    <property type="project" value="UniProtKB-KW"/>
</dbReference>
<accession>A0A3P8TA95</accession>
<sequence length="2719" mass="313124">MEALEAKLSEPLEADRSPDSHIRAHEGLTEEIQSVQEEIDRLQKSFTEDLATNVVDSDMADQLAMQSSLAVLAERMATIHMKATGKQQVLEERVSDRLEGQRQEQAIHLYHTQADELDQWLIRMRSAVTFILEPQPVEETDMEDQLAECQNMLLEIEEKVSALSELSMHSESLLLEGRTDTREEAEHLARKLRTLKGGLLELQRMLQDKQVNIQGSLQEQEDSESDSSLSQSPSVQDWLAQARTTRTQQHQDSVQRQRELEEQLAEQKKLLQSVASRGEEILIHTSEPFSPTALAERETQAGREQMRQRWESLRLELKTKLQLLQKTLEQDHKQPVQSPGFYCSGPLFKGDSQADKSSLKTLYDNFRQTIEDMTTQPGGGETQVPQMEQKLYTAVSSTSSWLDGVENNVFSGSVLLAENAETQLQKQETLENDVRHVTEEVKLSQTLLAGSSGMRHEDRALLEDNLDCLKERLGALGCALGQHCDHMRTRAHELTAYQVCQILCSSCVIASAEESLKDFEQRIAALKTRGAALQADQISTNKLLKLQDSYEELVMTVGSRRSGLNQNMALKEQYERALQDLADLVDTAKDKMAADQRIIASSVEEVQHHLDKHKEFFQGLESHMILTETYFRKISGLMLPKENQALEETLAEAQSVLKQAHSKGVELECILEIWCRLMQDYQSLNRHLETVEGSIPSVGLVEETEERLLDRISLYQGLKGRLTEHQHKLYQVLDEGKHLLLSVCCPAVENQLALLGEHWLNNTSKVNKELQRLEAILKHWTRYQRECAEISEWLQSALERLEFWNTQAVLVPQELESVRDHLSAFLEFSKEVEGKSSLKSSVVTEGNQLLRLKKVDTVVLRSDLARIDTQWTELLTRIPVVQEKLHQIQMEKLASRHAISELFNWISLMENVIEEDEENLKSAVGSNVIQDYLQKYKGFRVDLSCKQLTVDFVNQSVLQISGQDVESKRSDKTDFAERLGAMNRRWQILQGRINERIQFLESLLEMWLEYESSVQALKCWMATQEERLKRKNRIEDLTSVQNALKDCQEMEELVKEKEKELERVEEQGCALVQNKTDEACAIVMETLQGVNHTWANLDHLIGQLKISLKSVLDQWSLYKRASEEINGYLMEGRYSVSRFRLLTGSLEAVQLQVQSLQDLQEELEKQESSLRKFGAITHQLLRECHPSVSDSLNNALKDVNARWTGLLEEIAERLRSSKGLLQLWQRYKELYEQSCSSIQLQEEKADQLLKTTCCKDVTDEEVSDWIQECSELLRSQAPVQASLQVLQELGEQLKQQVDTSAASAIQSDHLSLTQRLSAVEQALTRQLTALQTGVQDYETFNDQLESLSSWIVEAEEVLKVQDPNGSTDLTLIQDRMEELKRLMLKFSSMAPELERLNELGYRLPLNDSEIKRMQNLNRSWSTASAQTTERFSKLQSFLLQQQTFLEKCETWMEFLVQTEENLAVEISGNYQSLMDQQKAHELFQAEMFSRQQILHSIISDGQRMLEQGQVDDRDEFNLKLALLSNQWQGVVRRAQQRRGIIDGLIRQWQRYREMVEKLRKWLIEVSRPAEALQSGNTIPLQQARSMLDAVQLKEKVLQRQQGSYILTVEAGRQLLLSADSRAEVALQTELTDIQDRWKQASICLEEQKKELATLLKDWERCEKGICGSLEKLRAFKRQLSQPLPHHHEDLQAEQMRCKDLENTFDGWTGDLAHLNVLRESLSCYISAEDLSVLQERIELLHRQWDEICHQLSLRRQQVSEKLNEWTVFNEKYKELCEWLTNMESKVSQNGDISIEEMIEKLRKDYQEEITVAEENKLQLHQLGERLARASHQSKATEIEQKLSKVSDRWQHLLDLIGARVKKLRETLVAVQQLDKNMSSLRSWLAHIETELSKPIAYDSCDFQEIQRKLDLQQELQRDIEKHSTGVASVLNLCEVLLHDCDACATDAECDSIQQATRSLDRRWRSICALSMERRLKIEETWRLWQKFLDDFARFEEWLATSEKTAALPNSSGVLYTVAKEELKKFEAFQRQVHESLTQLELINKQYRRLARENRTDSSCRLREMAHDANQRWDNLQKRVASILRRLKHFITQREEFETARDGILVWLTEMDLQLTNIEHFSECDIQAKIKQLRSFQQEISLTTAKIEHIFHQGEALIEKSEPLDAAVIEEELEELQRYCQEVFGRVERYYKKLIRLPLADDDTEVSFSDRELELDEHCDLSSLPWSERLGDGFLSPLPSSGRSASLAAQLRTERSGRDTPASVDSIPLEWDHDYDLSRGLESASRALREQQSEEGDFLQRPASGLSGQFPYTLTMRLLGECRGSIDTVKRMGFELKEEEDTVSGLADPSSSESQTSGVIERWELLQAQDLSKEMRTKQNQQQWQQLNSDLNNIWTWLGETEEELEQQRRLDLSTDIQTIELRIKKLKELQKAYDKRKAIVLSINLCSAEFLQSDTEESRELQAKLKDMNNHWDKLGSSLEEWRSSLQEALMQCQDFHEMSHGLLLWLENIDRRRNEVVPIDPIQDSDTLHEHHKTLTQIRQELLDSQLKVASLQDMSLQLLVNSQGSDYLEAKEKVHVIGNRLKLLLKEVTRDLRELAKILDITSSQQDLSSWSSADELDTSGSLSPVSGRSTPKPGVWSRSDVGSASSPSDSETPSARRSSFLWRVLWVALPLQLFLLLLVVFAFLLPMSEEDYCTQSNNFAHSFYPMLSYTNGPPPV</sequence>
<evidence type="ECO:0000256" key="6">
    <source>
        <dbReference type="ARBA" id="ARBA00022692"/>
    </source>
</evidence>
<feature type="region of interest" description="Disordered" evidence="17">
    <location>
        <begin position="2339"/>
        <end position="2358"/>
    </location>
</feature>
<feature type="transmembrane region" description="Helical" evidence="18">
    <location>
        <begin position="2663"/>
        <end position="2688"/>
    </location>
</feature>
<keyword evidence="21" id="KW-1185">Reference proteome</keyword>
<evidence type="ECO:0000256" key="8">
    <source>
        <dbReference type="ARBA" id="ARBA00022989"/>
    </source>
</evidence>
<keyword evidence="13" id="KW-0206">Cytoskeleton</keyword>
<name>A0A3P8TA95_AMPPE</name>
<evidence type="ECO:0000313" key="21">
    <source>
        <dbReference type="Proteomes" id="UP000265080"/>
    </source>
</evidence>
<feature type="compositionally biased region" description="Polar residues" evidence="17">
    <location>
        <begin position="2621"/>
        <end position="2632"/>
    </location>
</feature>
<evidence type="ECO:0000256" key="17">
    <source>
        <dbReference type="SAM" id="MobiDB-lite"/>
    </source>
</evidence>
<feature type="region of interest" description="Disordered" evidence="17">
    <location>
        <begin position="1"/>
        <end position="21"/>
    </location>
</feature>
<dbReference type="InterPro" id="IPR056887">
    <property type="entry name" value="SYNE1/2_dom"/>
</dbReference>
<keyword evidence="9 16" id="KW-0175">Coiled coil</keyword>
<evidence type="ECO:0000256" key="5">
    <source>
        <dbReference type="ARBA" id="ARBA00022553"/>
    </source>
</evidence>
<reference evidence="20" key="2">
    <citation type="submission" date="2025-08" db="UniProtKB">
        <authorList>
            <consortium name="Ensembl"/>
        </authorList>
    </citation>
    <scope>IDENTIFICATION</scope>
</reference>
<dbReference type="InterPro" id="IPR018159">
    <property type="entry name" value="Spectrin/alpha-actinin"/>
</dbReference>
<feature type="coiled-coil region" evidence="16">
    <location>
        <begin position="1795"/>
        <end position="1822"/>
    </location>
</feature>
<feature type="coiled-coil region" evidence="16">
    <location>
        <begin position="2416"/>
        <end position="2471"/>
    </location>
</feature>
<keyword evidence="7" id="KW-0677">Repeat</keyword>
<feature type="coiled-coil region" evidence="16">
    <location>
        <begin position="250"/>
        <end position="277"/>
    </location>
</feature>
<feature type="compositionally biased region" description="Polar residues" evidence="17">
    <location>
        <begin position="2348"/>
        <end position="2357"/>
    </location>
</feature>
<reference evidence="20" key="3">
    <citation type="submission" date="2025-09" db="UniProtKB">
        <authorList>
            <consortium name="Ensembl"/>
        </authorList>
    </citation>
    <scope>IDENTIFICATION</scope>
</reference>
<evidence type="ECO:0000256" key="13">
    <source>
        <dbReference type="ARBA" id="ARBA00023212"/>
    </source>
</evidence>
<evidence type="ECO:0000256" key="9">
    <source>
        <dbReference type="ARBA" id="ARBA00023054"/>
    </source>
</evidence>
<evidence type="ECO:0000256" key="16">
    <source>
        <dbReference type="SAM" id="Coils"/>
    </source>
</evidence>
<dbReference type="FunFam" id="1.20.58.60:FF:000233">
    <property type="entry name" value="nesprin-1 isoform X9"/>
    <property type="match status" value="1"/>
</dbReference>
<keyword evidence="5" id="KW-0597">Phosphoprotein</keyword>
<dbReference type="FunFam" id="1.20.58.60:FF:000137">
    <property type="entry name" value="nesprin-1 isoform X2"/>
    <property type="match status" value="1"/>
</dbReference>
<reference evidence="20 21" key="1">
    <citation type="submission" date="2018-03" db="EMBL/GenBank/DDBJ databases">
        <title>Finding Nemo's genes: A chromosome-scale reference assembly of the genome of the orange clownfish Amphiprion percula.</title>
        <authorList>
            <person name="Lehmann R."/>
        </authorList>
    </citation>
    <scope>NUCLEOTIDE SEQUENCE</scope>
</reference>
<keyword evidence="8 18" id="KW-1133">Transmembrane helix</keyword>
<feature type="coiled-coil region" evidence="16">
    <location>
        <begin position="1146"/>
        <end position="1176"/>
    </location>
</feature>
<dbReference type="Pfam" id="PF25035">
    <property type="entry name" value="SYNE1"/>
    <property type="match status" value="1"/>
</dbReference>
<dbReference type="Pfam" id="PF00435">
    <property type="entry name" value="Spectrin"/>
    <property type="match status" value="10"/>
</dbReference>
<comment type="similarity">
    <text evidence="3">Belongs to the nesprin family.</text>
</comment>
<dbReference type="CDD" id="cd00176">
    <property type="entry name" value="SPEC"/>
    <property type="match status" value="8"/>
</dbReference>
<evidence type="ECO:0000256" key="7">
    <source>
        <dbReference type="ARBA" id="ARBA00022737"/>
    </source>
</evidence>
<dbReference type="InterPro" id="IPR002017">
    <property type="entry name" value="Spectrin_repeat"/>
</dbReference>
<evidence type="ECO:0000256" key="2">
    <source>
        <dbReference type="ARBA" id="ARBA00004605"/>
    </source>
</evidence>
<evidence type="ECO:0000259" key="19">
    <source>
        <dbReference type="PROSITE" id="PS51049"/>
    </source>
</evidence>
<dbReference type="GeneTree" id="ENSGT00940000154481"/>
<dbReference type="SUPFAM" id="SSF46966">
    <property type="entry name" value="Spectrin repeat"/>
    <property type="match status" value="15"/>
</dbReference>
<evidence type="ECO:0000313" key="20">
    <source>
        <dbReference type="Ensembl" id="ENSAPEP00000021409.1"/>
    </source>
</evidence>
<evidence type="ECO:0000256" key="12">
    <source>
        <dbReference type="ARBA" id="ARBA00023203"/>
    </source>
</evidence>
<evidence type="ECO:0000256" key="14">
    <source>
        <dbReference type="ARBA" id="ARBA00023242"/>
    </source>
</evidence>
<dbReference type="GO" id="GO:0005856">
    <property type="term" value="C:cytoskeleton"/>
    <property type="evidence" value="ECO:0007669"/>
    <property type="project" value="UniProtKB-SubCell"/>
</dbReference>
<evidence type="ECO:0000256" key="18">
    <source>
        <dbReference type="SAM" id="Phobius"/>
    </source>
</evidence>
<keyword evidence="4" id="KW-0963">Cytoplasm</keyword>
<feature type="domain" description="KASH" evidence="19">
    <location>
        <begin position="2661"/>
        <end position="2719"/>
    </location>
</feature>
<dbReference type="PROSITE" id="PS51049">
    <property type="entry name" value="KASH"/>
    <property type="match status" value="1"/>
</dbReference>
<organism evidence="20 21">
    <name type="scientific">Amphiprion percula</name>
    <name type="common">Orange clownfish</name>
    <name type="synonym">Lutjanus percula</name>
    <dbReference type="NCBI Taxonomy" id="161767"/>
    <lineage>
        <taxon>Eukaryota</taxon>
        <taxon>Metazoa</taxon>
        <taxon>Chordata</taxon>
        <taxon>Craniata</taxon>
        <taxon>Vertebrata</taxon>
        <taxon>Euteleostomi</taxon>
        <taxon>Actinopterygii</taxon>
        <taxon>Neopterygii</taxon>
        <taxon>Teleostei</taxon>
        <taxon>Neoteleostei</taxon>
        <taxon>Acanthomorphata</taxon>
        <taxon>Ovalentaria</taxon>
        <taxon>Pomacentridae</taxon>
        <taxon>Amphiprion</taxon>
    </lineage>
</organism>
<proteinExistence type="inferred from homology"/>
<feature type="topological domain" description="Cytoplasmic" evidence="15">
    <location>
        <begin position="1"/>
        <end position="2669"/>
    </location>
</feature>
<dbReference type="STRING" id="161767.ENSAPEP00000021409"/>
<dbReference type="SMART" id="SM01249">
    <property type="entry name" value="KASH"/>
    <property type="match status" value="1"/>
</dbReference>
<feature type="coiled-coil region" evidence="16">
    <location>
        <begin position="509"/>
        <end position="536"/>
    </location>
</feature>
<dbReference type="Proteomes" id="UP000265080">
    <property type="component" value="Chromosome 18"/>
</dbReference>
<evidence type="ECO:0000256" key="11">
    <source>
        <dbReference type="ARBA" id="ARBA00023157"/>
    </source>
</evidence>
<evidence type="ECO:0000256" key="3">
    <source>
        <dbReference type="ARBA" id="ARBA00008619"/>
    </source>
</evidence>
<dbReference type="SMART" id="SM00150">
    <property type="entry name" value="SPEC"/>
    <property type="match status" value="16"/>
</dbReference>
<evidence type="ECO:0000256" key="15">
    <source>
        <dbReference type="PROSITE-ProRule" id="PRU00385"/>
    </source>
</evidence>
<feature type="compositionally biased region" description="Low complexity" evidence="17">
    <location>
        <begin position="2640"/>
        <end position="2657"/>
    </location>
</feature>
<dbReference type="FunFam" id="1.20.58.60:FF:000119">
    <property type="entry name" value="nesprin-1 isoform X2"/>
    <property type="match status" value="1"/>
</dbReference>
<keyword evidence="10 15" id="KW-0472">Membrane</keyword>
<keyword evidence="12" id="KW-0009">Actin-binding</keyword>
<evidence type="ECO:0000256" key="10">
    <source>
        <dbReference type="ARBA" id="ARBA00023136"/>
    </source>
</evidence>
<dbReference type="OMA" id="YRWEADE"/>
<keyword evidence="6 15" id="KW-0812">Transmembrane</keyword>
<feature type="coiled-coil region" evidence="16">
    <location>
        <begin position="1040"/>
        <end position="1067"/>
    </location>
</feature>
<keyword evidence="11" id="KW-1015">Disulfide bond</keyword>
<feature type="region of interest" description="Disordered" evidence="17">
    <location>
        <begin position="215"/>
        <end position="237"/>
    </location>
</feature>
<feature type="region of interest" description="Disordered" evidence="17">
    <location>
        <begin position="2236"/>
        <end position="2264"/>
    </location>
</feature>
<feature type="region of interest" description="Disordered" evidence="17">
    <location>
        <begin position="2621"/>
        <end position="2657"/>
    </location>
</feature>
<feature type="topological domain" description="Perinuclear space" evidence="15">
    <location>
        <begin position="2691"/>
        <end position="2719"/>
    </location>
</feature>
<evidence type="ECO:0000256" key="1">
    <source>
        <dbReference type="ARBA" id="ARBA00004245"/>
    </source>
</evidence>
<dbReference type="InterPro" id="IPR012315">
    <property type="entry name" value="KASH"/>
</dbReference>
<dbReference type="PANTHER" id="PTHR14514">
    <property type="entry name" value="PKA ANCHORING PROTEIN"/>
    <property type="match status" value="1"/>
</dbReference>
<dbReference type="Gene3D" id="1.20.58.60">
    <property type="match status" value="12"/>
</dbReference>
<dbReference type="Pfam" id="PF10541">
    <property type="entry name" value="KASH"/>
    <property type="match status" value="1"/>
</dbReference>
<dbReference type="Ensembl" id="ENSAPET00000021979.1">
    <property type="protein sequence ID" value="ENSAPEP00000021409.1"/>
    <property type="gene ID" value="ENSAPEG00000015188.1"/>
</dbReference>
<dbReference type="FunFam" id="1.20.58.60:FF:000190">
    <property type="entry name" value="Nesprin-1 isoform 1"/>
    <property type="match status" value="1"/>
</dbReference>
<dbReference type="FunFam" id="1.20.58.60:FF:000073">
    <property type="entry name" value="Nesprin-1 isoform 1"/>
    <property type="match status" value="1"/>
</dbReference>
<feature type="coiled-coil region" evidence="16">
    <location>
        <begin position="139"/>
        <end position="166"/>
    </location>
</feature>
<comment type="subcellular location">
    <subcellularLocation>
        <location evidence="1">Cytoplasm</location>
        <location evidence="1">Cytoskeleton</location>
    </subcellularLocation>
    <subcellularLocation>
        <location evidence="2">Nucleus outer membrane</location>
        <topology evidence="2">Single-pass type IV membrane protein</topology>
        <orientation evidence="2">Cytoplasmic side</orientation>
    </subcellularLocation>
</comment>
<dbReference type="GO" id="GO:0005640">
    <property type="term" value="C:nuclear outer membrane"/>
    <property type="evidence" value="ECO:0007669"/>
    <property type="project" value="UniProtKB-SubCell"/>
</dbReference>
<dbReference type="FunFam" id="1.20.58.60:FF:000112">
    <property type="entry name" value="nesprin-1 isoform X4"/>
    <property type="match status" value="1"/>
</dbReference>
<dbReference type="FunFam" id="1.20.58.60:FF:000126">
    <property type="entry name" value="Spectrin repeat containing, nuclear envelope 1a"/>
    <property type="match status" value="1"/>
</dbReference>
<dbReference type="PANTHER" id="PTHR14514:SF3">
    <property type="entry name" value="NESPRIN-1"/>
    <property type="match status" value="1"/>
</dbReference>
<dbReference type="FunFam" id="1.20.58.60:FF:000041">
    <property type="entry name" value="Nesprin-1 isoform 1"/>
    <property type="match status" value="1"/>
</dbReference>